<dbReference type="SUPFAM" id="SSF53901">
    <property type="entry name" value="Thiolase-like"/>
    <property type="match status" value="1"/>
</dbReference>
<keyword evidence="2" id="KW-0012">Acyltransferase</keyword>
<organism evidence="5 6">
    <name type="scientific">Kibdelosporangium phytohabitans</name>
    <dbReference type="NCBI Taxonomy" id="860235"/>
    <lineage>
        <taxon>Bacteria</taxon>
        <taxon>Bacillati</taxon>
        <taxon>Actinomycetota</taxon>
        <taxon>Actinomycetes</taxon>
        <taxon>Pseudonocardiales</taxon>
        <taxon>Pseudonocardiaceae</taxon>
        <taxon>Kibdelosporangium</taxon>
    </lineage>
</organism>
<dbReference type="Proteomes" id="UP000063699">
    <property type="component" value="Chromosome"/>
</dbReference>
<protein>
    <recommendedName>
        <fullName evidence="4">Beta-ketoacyl-[acyl-carrier-protein] synthase III C-terminal domain-containing protein</fullName>
    </recommendedName>
</protein>
<evidence type="ECO:0000256" key="1">
    <source>
        <dbReference type="ARBA" id="ARBA00022679"/>
    </source>
</evidence>
<dbReference type="AlphaFoldDB" id="A0A0N9I6P9"/>
<evidence type="ECO:0000256" key="2">
    <source>
        <dbReference type="ARBA" id="ARBA00023315"/>
    </source>
</evidence>
<dbReference type="InterPro" id="IPR016039">
    <property type="entry name" value="Thiolase-like"/>
</dbReference>
<sequence length="320" mass="35053">MPVLTTVERIEAFAPAKAVPIETFAEPLGLNRHQLKMFRRVHGFDEVREGADVDLFDLVAAPGRTVLDSIPDRAAVRYVIYAHTVLDVAPAHIDAADEIRQRLGLSNAEHFAITNQYCASGFAAVDIAGELLRSDPDPAARALVVMGEKPFTPMVRLVANTTVVGEASAACLVGLGDGSEGDVIRSYATNTVGLFRQGVRLPPEALKEFNDSYVDLLVPVMREAVEQAGVDLDDITMVVPHNVSRLLWLRTIATLGMERDRVYLDTIPRYSHCCCTDPFLNFVSLRDEGRLRDGGLYLLTAVGLGATYAAMVVEHHRRPM</sequence>
<keyword evidence="1" id="KW-0808">Transferase</keyword>
<feature type="domain" description="Beta-ketoacyl-[acyl-carrier-protein] synthase III C-terminal" evidence="4">
    <location>
        <begin position="226"/>
        <end position="314"/>
    </location>
</feature>
<dbReference type="InterPro" id="IPR013747">
    <property type="entry name" value="ACP_syn_III_C"/>
</dbReference>
<dbReference type="GO" id="GO:0016746">
    <property type="term" value="F:acyltransferase activity"/>
    <property type="evidence" value="ECO:0007669"/>
    <property type="project" value="UniProtKB-KW"/>
</dbReference>
<dbReference type="Pfam" id="PF08541">
    <property type="entry name" value="ACP_syn_III_C"/>
    <property type="match status" value="1"/>
</dbReference>
<evidence type="ECO:0000256" key="3">
    <source>
        <dbReference type="SAM" id="Phobius"/>
    </source>
</evidence>
<dbReference type="RefSeq" id="WP_054292346.1">
    <property type="nucleotide sequence ID" value="NZ_CP012752.1"/>
</dbReference>
<name>A0A0N9I6P9_9PSEU</name>
<gene>
    <name evidence="5" type="ORF">AOZ06_29285</name>
</gene>
<dbReference type="PANTHER" id="PTHR34069">
    <property type="entry name" value="3-OXOACYL-[ACYL-CARRIER-PROTEIN] SYNTHASE 3"/>
    <property type="match status" value="1"/>
</dbReference>
<evidence type="ECO:0000313" key="6">
    <source>
        <dbReference type="Proteomes" id="UP000063699"/>
    </source>
</evidence>
<dbReference type="OrthoDB" id="2636646at2"/>
<dbReference type="EMBL" id="CP012752">
    <property type="protein sequence ID" value="ALG10443.1"/>
    <property type="molecule type" value="Genomic_DNA"/>
</dbReference>
<evidence type="ECO:0000259" key="4">
    <source>
        <dbReference type="Pfam" id="PF08541"/>
    </source>
</evidence>
<reference evidence="5 6" key="1">
    <citation type="submission" date="2015-07" db="EMBL/GenBank/DDBJ databases">
        <title>Genome sequencing of Kibdelosporangium phytohabitans.</title>
        <authorList>
            <person name="Qin S."/>
            <person name="Xing K."/>
        </authorList>
    </citation>
    <scope>NUCLEOTIDE SEQUENCE [LARGE SCALE GENOMIC DNA]</scope>
    <source>
        <strain evidence="5 6">KLBMP1111</strain>
    </source>
</reference>
<dbReference type="STRING" id="860235.AOZ06_29285"/>
<keyword evidence="3" id="KW-0812">Transmembrane</keyword>
<accession>A0A0N9I6P9</accession>
<keyword evidence="3" id="KW-1133">Transmembrane helix</keyword>
<dbReference type="PANTHER" id="PTHR34069:SF2">
    <property type="entry name" value="BETA-KETOACYL-[ACYL-CARRIER-PROTEIN] SYNTHASE III"/>
    <property type="match status" value="1"/>
</dbReference>
<evidence type="ECO:0000313" key="5">
    <source>
        <dbReference type="EMBL" id="ALG10443.1"/>
    </source>
</evidence>
<dbReference type="GO" id="GO:0044550">
    <property type="term" value="P:secondary metabolite biosynthetic process"/>
    <property type="evidence" value="ECO:0007669"/>
    <property type="project" value="TreeGrafter"/>
</dbReference>
<keyword evidence="3" id="KW-0472">Membrane</keyword>
<dbReference type="Gene3D" id="3.40.47.10">
    <property type="match status" value="2"/>
</dbReference>
<dbReference type="KEGG" id="kphy:AOZ06_29285"/>
<feature type="transmembrane region" description="Helical" evidence="3">
    <location>
        <begin position="294"/>
        <end position="313"/>
    </location>
</feature>
<keyword evidence="6" id="KW-1185">Reference proteome</keyword>
<proteinExistence type="predicted"/>